<dbReference type="EMBL" id="CP054160">
    <property type="protein sequence ID" value="QKJ61151.1"/>
    <property type="molecule type" value="Genomic_DNA"/>
</dbReference>
<feature type="transmembrane region" description="Helical" evidence="1">
    <location>
        <begin position="21"/>
        <end position="40"/>
    </location>
</feature>
<reference evidence="3" key="1">
    <citation type="submission" date="2020-03" db="EMBL/GenBank/DDBJ databases">
        <title>Genome sequences of seven Enterobacteriaceae strains isolated from Canadian wastewater treatment facilities.</title>
        <authorList>
            <person name="Huang H."/>
            <person name="Chmara J.T."/>
            <person name="Duceppe M.-O."/>
        </authorList>
    </citation>
    <scope>NUCLEOTIDE SEQUENCE [LARGE SCALE GENOMIC DNA]</scope>
    <source>
        <strain evidence="3">Biosolid 3</strain>
    </source>
</reference>
<organism evidence="2 3">
    <name type="scientific">Serratia fonticola</name>
    <dbReference type="NCBI Taxonomy" id="47917"/>
    <lineage>
        <taxon>Bacteria</taxon>
        <taxon>Pseudomonadati</taxon>
        <taxon>Pseudomonadota</taxon>
        <taxon>Gammaproteobacteria</taxon>
        <taxon>Enterobacterales</taxon>
        <taxon>Yersiniaceae</taxon>
        <taxon>Serratia</taxon>
    </lineage>
</organism>
<dbReference type="RefSeq" id="WP_173410050.1">
    <property type="nucleotide sequence ID" value="NZ_CP054160.3"/>
</dbReference>
<proteinExistence type="predicted"/>
<gene>
    <name evidence="2" type="ORF">G9399_26340</name>
</gene>
<keyword evidence="1" id="KW-1133">Transmembrane helix</keyword>
<accession>A0AAE7JVK1</accession>
<sequence>MSVQSINKENIKAFLIKHKKIFITVFVLFCIYNAITGFIAGPKLPKCNDHELIDKKIPGMVVNKVGGYSAKANLLKITISDVEETLYDKKAGLRQCTAAMTMRVKDNVHSTDFDYQIAWVNEKEGQYQVKILED</sequence>
<evidence type="ECO:0000313" key="2">
    <source>
        <dbReference type="EMBL" id="QKJ61151.1"/>
    </source>
</evidence>
<keyword evidence="1" id="KW-0472">Membrane</keyword>
<dbReference type="AlphaFoldDB" id="A0AAE7JVK1"/>
<name>A0AAE7JVK1_SERFO</name>
<keyword evidence="1" id="KW-0812">Transmembrane</keyword>
<protein>
    <submittedName>
        <fullName evidence="2">Uncharacterized protein</fullName>
    </submittedName>
</protein>
<evidence type="ECO:0000313" key="3">
    <source>
        <dbReference type="Proteomes" id="UP000503464"/>
    </source>
</evidence>
<evidence type="ECO:0000256" key="1">
    <source>
        <dbReference type="SAM" id="Phobius"/>
    </source>
</evidence>
<dbReference type="Proteomes" id="UP000503464">
    <property type="component" value="Chromosome"/>
</dbReference>